<feature type="compositionally biased region" description="Polar residues" evidence="1">
    <location>
        <begin position="35"/>
        <end position="48"/>
    </location>
</feature>
<evidence type="ECO:0000313" key="2">
    <source>
        <dbReference type="EMBL" id="CAH1415400.1"/>
    </source>
</evidence>
<dbReference type="PANTHER" id="PTHR15204">
    <property type="entry name" value="LARGE PROLINE-RICH PROTEIN BAG6"/>
    <property type="match status" value="1"/>
</dbReference>
<gene>
    <name evidence="2" type="ORF">LVIROSA_LOCUS3252</name>
</gene>
<evidence type="ECO:0000256" key="1">
    <source>
        <dbReference type="SAM" id="MobiDB-lite"/>
    </source>
</evidence>
<dbReference type="PANTHER" id="PTHR15204:SF5">
    <property type="entry name" value="LARGE PROLINE-RICH PROTEIN BAG6 ISOFORM X1"/>
    <property type="match status" value="1"/>
</dbReference>
<dbReference type="GO" id="GO:0051787">
    <property type="term" value="F:misfolded protein binding"/>
    <property type="evidence" value="ECO:0007669"/>
    <property type="project" value="TreeGrafter"/>
</dbReference>
<protein>
    <submittedName>
        <fullName evidence="2">Uncharacterized protein</fullName>
    </submittedName>
</protein>
<evidence type="ECO:0000313" key="3">
    <source>
        <dbReference type="Proteomes" id="UP001157418"/>
    </source>
</evidence>
<dbReference type="GO" id="GO:0071818">
    <property type="term" value="C:BAT3 complex"/>
    <property type="evidence" value="ECO:0007669"/>
    <property type="project" value="TreeGrafter"/>
</dbReference>
<keyword evidence="3" id="KW-1185">Reference proteome</keyword>
<dbReference type="GO" id="GO:0031593">
    <property type="term" value="F:polyubiquitin modification-dependent protein binding"/>
    <property type="evidence" value="ECO:0007669"/>
    <property type="project" value="TreeGrafter"/>
</dbReference>
<dbReference type="Proteomes" id="UP001157418">
    <property type="component" value="Unassembled WGS sequence"/>
</dbReference>
<organism evidence="2 3">
    <name type="scientific">Lactuca virosa</name>
    <dbReference type="NCBI Taxonomy" id="75947"/>
    <lineage>
        <taxon>Eukaryota</taxon>
        <taxon>Viridiplantae</taxon>
        <taxon>Streptophyta</taxon>
        <taxon>Embryophyta</taxon>
        <taxon>Tracheophyta</taxon>
        <taxon>Spermatophyta</taxon>
        <taxon>Magnoliopsida</taxon>
        <taxon>eudicotyledons</taxon>
        <taxon>Gunneridae</taxon>
        <taxon>Pentapetalae</taxon>
        <taxon>asterids</taxon>
        <taxon>campanulids</taxon>
        <taxon>Asterales</taxon>
        <taxon>Asteraceae</taxon>
        <taxon>Cichorioideae</taxon>
        <taxon>Cichorieae</taxon>
        <taxon>Lactucinae</taxon>
        <taxon>Lactuca</taxon>
    </lineage>
</organism>
<comment type="caution">
    <text evidence="2">The sequence shown here is derived from an EMBL/GenBank/DDBJ whole genome shotgun (WGS) entry which is preliminary data.</text>
</comment>
<reference evidence="2 3" key="1">
    <citation type="submission" date="2022-01" db="EMBL/GenBank/DDBJ databases">
        <authorList>
            <person name="Xiong W."/>
            <person name="Schranz E."/>
        </authorList>
    </citation>
    <scope>NUCLEOTIDE SEQUENCE [LARGE SCALE GENOMIC DNA]</scope>
</reference>
<dbReference type="EMBL" id="CAKMRJ010000001">
    <property type="protein sequence ID" value="CAH1415400.1"/>
    <property type="molecule type" value="Genomic_DNA"/>
</dbReference>
<feature type="region of interest" description="Disordered" evidence="1">
    <location>
        <begin position="35"/>
        <end position="55"/>
    </location>
</feature>
<dbReference type="GO" id="GO:0036503">
    <property type="term" value="P:ERAD pathway"/>
    <property type="evidence" value="ECO:0007669"/>
    <property type="project" value="TreeGrafter"/>
</dbReference>
<dbReference type="AlphaFoldDB" id="A0AAU9LMW6"/>
<name>A0AAU9LMW6_9ASTR</name>
<proteinExistence type="predicted"/>
<sequence>MIGAVLNSFGVGGQSQTPIGVSQPNMQFSIPMQVTQGNERNPSPSQSPAHPIPDSLKTISDFMNHMEQALSQNGHHPSDISAVELPSNARGLPSPSPLAVKIATHLEEEEGCTDDVTMRTQIQSQAMQYGLAMQHLGALLLELGPTMLTLHIGESPAESSVNAGPAVYISPSGPNPIMVQFCGQLSLYTHTCKI</sequence>
<accession>A0AAU9LMW6</accession>